<proteinExistence type="predicted"/>
<keyword evidence="2" id="KW-1133">Transmembrane helix</keyword>
<feature type="compositionally biased region" description="Pro residues" evidence="1">
    <location>
        <begin position="271"/>
        <end position="282"/>
    </location>
</feature>
<keyword evidence="2" id="KW-0472">Membrane</keyword>
<name>A0A0D7AG08_9AGAR</name>
<keyword evidence="2" id="KW-0812">Transmembrane</keyword>
<feature type="region of interest" description="Disordered" evidence="1">
    <location>
        <begin position="222"/>
        <end position="290"/>
    </location>
</feature>
<organism evidence="4 5">
    <name type="scientific">Fistulina hepatica ATCC 64428</name>
    <dbReference type="NCBI Taxonomy" id="1128425"/>
    <lineage>
        <taxon>Eukaryota</taxon>
        <taxon>Fungi</taxon>
        <taxon>Dikarya</taxon>
        <taxon>Basidiomycota</taxon>
        <taxon>Agaricomycotina</taxon>
        <taxon>Agaricomycetes</taxon>
        <taxon>Agaricomycetidae</taxon>
        <taxon>Agaricales</taxon>
        <taxon>Fistulinaceae</taxon>
        <taxon>Fistulina</taxon>
    </lineage>
</organism>
<gene>
    <name evidence="4" type="ORF">FISHEDRAFT_58672</name>
</gene>
<feature type="compositionally biased region" description="Polar residues" evidence="1">
    <location>
        <begin position="1"/>
        <end position="10"/>
    </location>
</feature>
<evidence type="ECO:0000256" key="2">
    <source>
        <dbReference type="SAM" id="Phobius"/>
    </source>
</evidence>
<feature type="compositionally biased region" description="Polar residues" evidence="1">
    <location>
        <begin position="423"/>
        <end position="439"/>
    </location>
</feature>
<feature type="region of interest" description="Disordered" evidence="1">
    <location>
        <begin position="311"/>
        <end position="351"/>
    </location>
</feature>
<dbReference type="PROSITE" id="PS51111">
    <property type="entry name" value="REJ"/>
    <property type="match status" value="1"/>
</dbReference>
<dbReference type="EMBL" id="KN881812">
    <property type="protein sequence ID" value="KIY48806.1"/>
    <property type="molecule type" value="Genomic_DNA"/>
</dbReference>
<protein>
    <recommendedName>
        <fullName evidence="3">REJ domain-containing protein</fullName>
    </recommendedName>
</protein>
<dbReference type="OrthoDB" id="2683711at2759"/>
<sequence length="551" mass="56947">MSNSTSNFPDVSSTTSSTVSSDGDPTASTTSLASGTSSVTSSDASVTDTSTVTSQTATSTSQALTFATSSSVSESASISQALSSGASNSISSSSSSNVSSTTSLSSSSSSEFSARTFPSFTEATSTATAQSTASNGQTVEVTTIISYTTTADVAGSSTNGTSTSGHSSSDTGAIVGGVVGGIAGLALLFAALFFAWRKWGRGRHSEFDGNFDPVRVMRTDTGGTLPNIELDDDGPPGAPTLTPYPVMYDPRTSPRGMVVNGVSYDPSKSSSPPPQSQSPPPMSQYSASSFYGSSGHPTMMDTYGVGVAASEHGGARTGNENHVSAGSEYHADGSEGSSVPPSGGARGASVKERETYRGGFGFADANTPFVIANPDPGFVPYPAGPGGYSSGGQISPVRAAQMPGSISPEMRETYLASGPESMRGTSSPEVSPSSMTYPVSSEPDYQPLQVFVHEDGGRAEIPPTSTILILTRYRDEPIDFLHSLAYRRFTIHGVAALRPTEGPRRCLFAVVVFQVHMAVRTEGRMSHEVHEFEGGEVQRLANGADYILDEQ</sequence>
<feature type="compositionally biased region" description="Low complexity" evidence="1">
    <location>
        <begin position="334"/>
        <end position="343"/>
    </location>
</feature>
<feature type="domain" description="REJ" evidence="3">
    <location>
        <begin position="1"/>
        <end position="121"/>
    </location>
</feature>
<feature type="compositionally biased region" description="Low complexity" evidence="1">
    <location>
        <begin position="11"/>
        <end position="58"/>
    </location>
</feature>
<dbReference type="GO" id="GO:0016020">
    <property type="term" value="C:membrane"/>
    <property type="evidence" value="ECO:0007669"/>
    <property type="project" value="UniProtKB-SubCell"/>
</dbReference>
<evidence type="ECO:0000313" key="5">
    <source>
        <dbReference type="Proteomes" id="UP000054144"/>
    </source>
</evidence>
<dbReference type="Proteomes" id="UP000054144">
    <property type="component" value="Unassembled WGS sequence"/>
</dbReference>
<feature type="region of interest" description="Disordered" evidence="1">
    <location>
        <begin position="85"/>
        <end position="112"/>
    </location>
</feature>
<feature type="transmembrane region" description="Helical" evidence="2">
    <location>
        <begin position="173"/>
        <end position="196"/>
    </location>
</feature>
<evidence type="ECO:0000259" key="3">
    <source>
        <dbReference type="PROSITE" id="PS51111"/>
    </source>
</evidence>
<feature type="region of interest" description="Disordered" evidence="1">
    <location>
        <begin position="418"/>
        <end position="441"/>
    </location>
</feature>
<dbReference type="InterPro" id="IPR014010">
    <property type="entry name" value="REJ_dom"/>
</dbReference>
<evidence type="ECO:0000256" key="1">
    <source>
        <dbReference type="SAM" id="MobiDB-lite"/>
    </source>
</evidence>
<keyword evidence="5" id="KW-1185">Reference proteome</keyword>
<dbReference type="AlphaFoldDB" id="A0A0D7AG08"/>
<accession>A0A0D7AG08</accession>
<evidence type="ECO:0000313" key="4">
    <source>
        <dbReference type="EMBL" id="KIY48806.1"/>
    </source>
</evidence>
<reference evidence="4 5" key="1">
    <citation type="journal article" date="2015" name="Fungal Genet. Biol.">
        <title>Evolution of novel wood decay mechanisms in Agaricales revealed by the genome sequences of Fistulina hepatica and Cylindrobasidium torrendii.</title>
        <authorList>
            <person name="Floudas D."/>
            <person name="Held B.W."/>
            <person name="Riley R."/>
            <person name="Nagy L.G."/>
            <person name="Koehler G."/>
            <person name="Ransdell A.S."/>
            <person name="Younus H."/>
            <person name="Chow J."/>
            <person name="Chiniquy J."/>
            <person name="Lipzen A."/>
            <person name="Tritt A."/>
            <person name="Sun H."/>
            <person name="Haridas S."/>
            <person name="LaButti K."/>
            <person name="Ohm R.A."/>
            <person name="Kues U."/>
            <person name="Blanchette R.A."/>
            <person name="Grigoriev I.V."/>
            <person name="Minto R.E."/>
            <person name="Hibbett D.S."/>
        </authorList>
    </citation>
    <scope>NUCLEOTIDE SEQUENCE [LARGE SCALE GENOMIC DNA]</scope>
    <source>
        <strain evidence="4 5">ATCC 64428</strain>
    </source>
</reference>
<feature type="region of interest" description="Disordered" evidence="1">
    <location>
        <begin position="1"/>
        <end position="58"/>
    </location>
</feature>